<comment type="subcellular location">
    <subcellularLocation>
        <location evidence="1">Mitochondrion outer membrane</location>
        <topology evidence="1">Multi-pass membrane protein</topology>
    </subcellularLocation>
</comment>
<keyword evidence="4" id="KW-1133">Transmembrane helix</keyword>
<evidence type="ECO:0000313" key="7">
    <source>
        <dbReference type="Proteomes" id="UP001153712"/>
    </source>
</evidence>
<evidence type="ECO:0000256" key="4">
    <source>
        <dbReference type="ARBA" id="ARBA00022989"/>
    </source>
</evidence>
<proteinExistence type="inferred from homology"/>
<dbReference type="PANTHER" id="PTHR21346">
    <property type="entry name" value="FUN14 DOMAIN CONTAINING"/>
    <property type="match status" value="1"/>
</dbReference>
<keyword evidence="7" id="KW-1185">Reference proteome</keyword>
<evidence type="ECO:0000256" key="1">
    <source>
        <dbReference type="ARBA" id="ARBA00004374"/>
    </source>
</evidence>
<keyword evidence="3" id="KW-0812">Transmembrane</keyword>
<dbReference type="Pfam" id="PF04930">
    <property type="entry name" value="FUN14"/>
    <property type="match status" value="1"/>
</dbReference>
<organism evidence="6 7">
    <name type="scientific">Phyllotreta striolata</name>
    <name type="common">Striped flea beetle</name>
    <name type="synonym">Crioceris striolata</name>
    <dbReference type="NCBI Taxonomy" id="444603"/>
    <lineage>
        <taxon>Eukaryota</taxon>
        <taxon>Metazoa</taxon>
        <taxon>Ecdysozoa</taxon>
        <taxon>Arthropoda</taxon>
        <taxon>Hexapoda</taxon>
        <taxon>Insecta</taxon>
        <taxon>Pterygota</taxon>
        <taxon>Neoptera</taxon>
        <taxon>Endopterygota</taxon>
        <taxon>Coleoptera</taxon>
        <taxon>Polyphaga</taxon>
        <taxon>Cucujiformia</taxon>
        <taxon>Chrysomeloidea</taxon>
        <taxon>Chrysomelidae</taxon>
        <taxon>Galerucinae</taxon>
        <taxon>Alticini</taxon>
        <taxon>Phyllotreta</taxon>
    </lineage>
</organism>
<evidence type="ECO:0008006" key="8">
    <source>
        <dbReference type="Google" id="ProtNLM"/>
    </source>
</evidence>
<dbReference type="InterPro" id="IPR007014">
    <property type="entry name" value="FUN14"/>
</dbReference>
<accession>A0A9N9TGB5</accession>
<keyword evidence="5" id="KW-0472">Membrane</keyword>
<evidence type="ECO:0000256" key="2">
    <source>
        <dbReference type="ARBA" id="ARBA00009160"/>
    </source>
</evidence>
<dbReference type="OrthoDB" id="163794at2759"/>
<protein>
    <recommendedName>
        <fullName evidence="8">FUN14 domain-containing protein 1</fullName>
    </recommendedName>
</protein>
<dbReference type="AlphaFoldDB" id="A0A9N9TGB5"/>
<dbReference type="GO" id="GO:0000422">
    <property type="term" value="P:autophagy of mitochondrion"/>
    <property type="evidence" value="ECO:0007669"/>
    <property type="project" value="TreeGrafter"/>
</dbReference>
<comment type="similarity">
    <text evidence="2">Belongs to the FUN14 family.</text>
</comment>
<name>A0A9N9TGB5_PHYSR</name>
<evidence type="ECO:0000256" key="5">
    <source>
        <dbReference type="ARBA" id="ARBA00023136"/>
    </source>
</evidence>
<dbReference type="GO" id="GO:0005741">
    <property type="term" value="C:mitochondrial outer membrane"/>
    <property type="evidence" value="ECO:0007669"/>
    <property type="project" value="UniProtKB-SubCell"/>
</dbReference>
<sequence>MPGISRIVNPKKKNFDKAMDDAGKEAKSLIERILGDVSKTSATKQIVLGASSGWVTGFLAMRVGKTAALALGGGIILLQIANEKGYIKVNWDKVNRNLDKVADKVEEKITGESSTWADRADRFVDRKLNQAEDVLKKGQKKAKKWYYGENGITEMQIFILSFTAGVAIGVGCS</sequence>
<dbReference type="PANTHER" id="PTHR21346:SF0">
    <property type="entry name" value="RE45833P"/>
    <property type="match status" value="1"/>
</dbReference>
<dbReference type="EMBL" id="OU900103">
    <property type="protein sequence ID" value="CAG9855307.1"/>
    <property type="molecule type" value="Genomic_DNA"/>
</dbReference>
<dbReference type="Proteomes" id="UP001153712">
    <property type="component" value="Chromosome 10"/>
</dbReference>
<evidence type="ECO:0000256" key="3">
    <source>
        <dbReference type="ARBA" id="ARBA00022692"/>
    </source>
</evidence>
<gene>
    <name evidence="6" type="ORF">PHYEVI_LOCUS1758</name>
</gene>
<reference evidence="6" key="1">
    <citation type="submission" date="2022-01" db="EMBL/GenBank/DDBJ databases">
        <authorList>
            <person name="King R."/>
        </authorList>
    </citation>
    <scope>NUCLEOTIDE SEQUENCE</scope>
</reference>
<evidence type="ECO:0000313" key="6">
    <source>
        <dbReference type="EMBL" id="CAG9855307.1"/>
    </source>
</evidence>